<dbReference type="EMBL" id="AP023322">
    <property type="protein sequence ID" value="BCI64307.1"/>
    <property type="molecule type" value="Genomic_DNA"/>
</dbReference>
<evidence type="ECO:0000313" key="3">
    <source>
        <dbReference type="Proteomes" id="UP000594042"/>
    </source>
</evidence>
<keyword evidence="1" id="KW-1133">Transmembrane helix</keyword>
<dbReference type="Proteomes" id="UP000594042">
    <property type="component" value="Chromosome"/>
</dbReference>
<protein>
    <recommendedName>
        <fullName evidence="4">Transmembrane protein</fullName>
    </recommendedName>
</protein>
<feature type="transmembrane region" description="Helical" evidence="1">
    <location>
        <begin position="12"/>
        <end position="32"/>
    </location>
</feature>
<dbReference type="AlphaFoldDB" id="A0A7G1I495"/>
<evidence type="ECO:0000313" key="2">
    <source>
        <dbReference type="EMBL" id="BCI64307.1"/>
    </source>
</evidence>
<accession>A0A7G1I495</accession>
<dbReference type="RefSeq" id="WP_021929569.1">
    <property type="nucleotide sequence ID" value="NZ_AP023322.1"/>
</dbReference>
<keyword evidence="1" id="KW-0812">Transmembrane</keyword>
<evidence type="ECO:0000256" key="1">
    <source>
        <dbReference type="SAM" id="Phobius"/>
    </source>
</evidence>
<keyword evidence="3" id="KW-1185">Reference proteome</keyword>
<organism evidence="2 3">
    <name type="scientific">Coprobacter secundus subsp. similis</name>
    <dbReference type="NCBI Taxonomy" id="2751153"/>
    <lineage>
        <taxon>Bacteria</taxon>
        <taxon>Pseudomonadati</taxon>
        <taxon>Bacteroidota</taxon>
        <taxon>Bacteroidia</taxon>
        <taxon>Bacteroidales</taxon>
        <taxon>Barnesiellaceae</taxon>
        <taxon>Coprobacter</taxon>
    </lineage>
</organism>
<reference evidence="3" key="1">
    <citation type="submission" date="2020-07" db="EMBL/GenBank/DDBJ databases">
        <title>Complete genome sequencing of Coprobacter sp. strain 2CBH44.</title>
        <authorList>
            <person name="Sakamoto M."/>
            <person name="Murakami T."/>
            <person name="Mori H."/>
        </authorList>
    </citation>
    <scope>NUCLEOTIDE SEQUENCE [LARGE SCALE GENOMIC DNA]</scope>
    <source>
        <strain evidence="3">2CBH44</strain>
    </source>
</reference>
<gene>
    <name evidence="2" type="ORF">Cop2CBH44_26600</name>
</gene>
<name>A0A7G1I495_9BACT</name>
<evidence type="ECO:0008006" key="4">
    <source>
        <dbReference type="Google" id="ProtNLM"/>
    </source>
</evidence>
<dbReference type="KEGG" id="copr:Cop2CBH44_26600"/>
<keyword evidence="1" id="KW-0472">Membrane</keyword>
<sequence>MNSEIVYKKGISISGIILLIIGIVTVYSETFFTESQSSIRMALMFFGAIILIAGLVKVLMGKKYIVHKESGSRVTNYNLFFDSNEINRLQNILDGKQFDSIPKLKPADGNKAGVKLDLFISDDKKFAAAQVFQFIPFKYEPAGEQKIFYDNDAQLLANYIPNQK</sequence>
<feature type="transmembrane region" description="Helical" evidence="1">
    <location>
        <begin position="38"/>
        <end position="60"/>
    </location>
</feature>
<proteinExistence type="predicted"/>